<evidence type="ECO:0000313" key="1">
    <source>
        <dbReference type="Proteomes" id="UP000504609"/>
    </source>
</evidence>
<dbReference type="AlphaFoldDB" id="A0A6J1EB82"/>
<keyword evidence="1" id="KW-1185">Reference proteome</keyword>
<sequence>MDLQLLETASSGWLLMLRRPTFVIDLLSNGGFLKNKQITVQSSIVNPINLRFHSRAASFTTNFAAMDRFFAEATMLITCLFVSTSQICEFVATSGVGMRP</sequence>
<accession>A0A6J1EB82</accession>
<reference evidence="2" key="1">
    <citation type="submission" date="2025-08" db="UniProtKB">
        <authorList>
            <consortium name="RefSeq"/>
        </authorList>
    </citation>
    <scope>IDENTIFICATION</scope>
    <source>
        <tissue evidence="2">Young leaves</tissue>
    </source>
</reference>
<dbReference type="GeneID" id="111432437"/>
<dbReference type="KEGG" id="cmos:111432437"/>
<dbReference type="RefSeq" id="XP_022925086.1">
    <property type="nucleotide sequence ID" value="XM_023069318.1"/>
</dbReference>
<evidence type="ECO:0000313" key="2">
    <source>
        <dbReference type="RefSeq" id="XP_022925086.1"/>
    </source>
</evidence>
<gene>
    <name evidence="2" type="primary">LOC111432437</name>
</gene>
<dbReference type="Proteomes" id="UP000504609">
    <property type="component" value="Unplaced"/>
</dbReference>
<name>A0A6J1EB82_CUCMO</name>
<organism evidence="1 2">
    <name type="scientific">Cucurbita moschata</name>
    <name type="common">Winter crookneck squash</name>
    <name type="synonym">Cucurbita pepo var. moschata</name>
    <dbReference type="NCBI Taxonomy" id="3662"/>
    <lineage>
        <taxon>Eukaryota</taxon>
        <taxon>Viridiplantae</taxon>
        <taxon>Streptophyta</taxon>
        <taxon>Embryophyta</taxon>
        <taxon>Tracheophyta</taxon>
        <taxon>Spermatophyta</taxon>
        <taxon>Magnoliopsida</taxon>
        <taxon>eudicotyledons</taxon>
        <taxon>Gunneridae</taxon>
        <taxon>Pentapetalae</taxon>
        <taxon>rosids</taxon>
        <taxon>fabids</taxon>
        <taxon>Cucurbitales</taxon>
        <taxon>Cucurbitaceae</taxon>
        <taxon>Cucurbiteae</taxon>
        <taxon>Cucurbita</taxon>
    </lineage>
</organism>
<proteinExistence type="predicted"/>
<protein>
    <submittedName>
        <fullName evidence="2">Uncharacterized protein LOC111432437</fullName>
    </submittedName>
</protein>